<comment type="caution">
    <text evidence="8">The sequence shown here is derived from an EMBL/GenBank/DDBJ whole genome shotgun (WGS) entry which is preliminary data.</text>
</comment>
<dbReference type="SFLD" id="SFLDS00003">
    <property type="entry name" value="Haloacid_Dehalogenase"/>
    <property type="match status" value="1"/>
</dbReference>
<dbReference type="PANTHER" id="PTHR21485">
    <property type="entry name" value="HAD SUPERFAMILY MEMBERS CMAS AND KDSC"/>
    <property type="match status" value="1"/>
</dbReference>
<dbReference type="SUPFAM" id="SSF56784">
    <property type="entry name" value="HAD-like"/>
    <property type="match status" value="1"/>
</dbReference>
<dbReference type="PIRSF" id="PIRSF006118">
    <property type="entry name" value="KDO8-P_Ptase"/>
    <property type="match status" value="1"/>
</dbReference>
<evidence type="ECO:0000256" key="3">
    <source>
        <dbReference type="ARBA" id="ARBA00011881"/>
    </source>
</evidence>
<dbReference type="InterPro" id="IPR010023">
    <property type="entry name" value="KdsC_fam"/>
</dbReference>
<gene>
    <name evidence="8" type="ORF">K8V20_10695</name>
</gene>
<organism evidence="8 9">
    <name type="scientific">Subdoligranulum variabile</name>
    <dbReference type="NCBI Taxonomy" id="214851"/>
    <lineage>
        <taxon>Bacteria</taxon>
        <taxon>Bacillati</taxon>
        <taxon>Bacillota</taxon>
        <taxon>Clostridia</taxon>
        <taxon>Eubacteriales</taxon>
        <taxon>Oscillospiraceae</taxon>
        <taxon>Subdoligranulum</taxon>
    </lineage>
</organism>
<comment type="cofactor">
    <cofactor evidence="1 7">
        <name>Mg(2+)</name>
        <dbReference type="ChEBI" id="CHEBI:18420"/>
    </cofactor>
</comment>
<feature type="binding site" evidence="7">
    <location>
        <position position="8"/>
    </location>
    <ligand>
        <name>Mg(2+)</name>
        <dbReference type="ChEBI" id="CHEBI:18420"/>
    </ligand>
</feature>
<comment type="similarity">
    <text evidence="2">Belongs to the KdsC family.</text>
</comment>
<dbReference type="FunFam" id="3.40.50.1000:FF:000029">
    <property type="entry name" value="3-deoxy-D-manno-octulosonate 8-phosphate phosphatase KdsC"/>
    <property type="match status" value="1"/>
</dbReference>
<dbReference type="Gene3D" id="3.40.50.1000">
    <property type="entry name" value="HAD superfamily/HAD-like"/>
    <property type="match status" value="1"/>
</dbReference>
<dbReference type="CDD" id="cd01630">
    <property type="entry name" value="HAD_KDO-like"/>
    <property type="match status" value="1"/>
</dbReference>
<dbReference type="EMBL" id="DYVE01000276">
    <property type="protein sequence ID" value="HJG29094.1"/>
    <property type="molecule type" value="Genomic_DNA"/>
</dbReference>
<dbReference type="NCBIfam" id="TIGR01670">
    <property type="entry name" value="KdsC-phosphatas"/>
    <property type="match status" value="1"/>
</dbReference>
<dbReference type="SFLD" id="SFLDG01138">
    <property type="entry name" value="C1.6.2:_Deoxy-d-mannose-octulo"/>
    <property type="match status" value="1"/>
</dbReference>
<sequence>MIRLLVLDVDGTLTDGGIYYDSHGNELKKFAAKDGAGLLIARAAGIRVMICTGRECEAVRRRAADLKITDVYQNVGRKAEFLRDFFAQNGYSKEEIAYCGDDVNDLAAMRLCGFVACPADATDPILARADYICTRRGGDGAVREAVQKILEMDGRWKEAVQAVFGVEID</sequence>
<dbReference type="AlphaFoldDB" id="A0A921LPN4"/>
<dbReference type="PANTHER" id="PTHR21485:SF3">
    <property type="entry name" value="N-ACYLNEURAMINATE CYTIDYLYLTRANSFERASE"/>
    <property type="match status" value="1"/>
</dbReference>
<evidence type="ECO:0000256" key="5">
    <source>
        <dbReference type="ARBA" id="ARBA00022801"/>
    </source>
</evidence>
<dbReference type="InterPro" id="IPR036412">
    <property type="entry name" value="HAD-like_sf"/>
</dbReference>
<dbReference type="GO" id="GO:0008781">
    <property type="term" value="F:N-acylneuraminate cytidylyltransferase activity"/>
    <property type="evidence" value="ECO:0007669"/>
    <property type="project" value="TreeGrafter"/>
</dbReference>
<dbReference type="GO" id="GO:0046872">
    <property type="term" value="F:metal ion binding"/>
    <property type="evidence" value="ECO:0007669"/>
    <property type="project" value="UniProtKB-KW"/>
</dbReference>
<keyword evidence="4 7" id="KW-0479">Metal-binding</keyword>
<evidence type="ECO:0000256" key="2">
    <source>
        <dbReference type="ARBA" id="ARBA00005893"/>
    </source>
</evidence>
<evidence type="ECO:0000313" key="9">
    <source>
        <dbReference type="Proteomes" id="UP000782880"/>
    </source>
</evidence>
<dbReference type="GO" id="GO:0016788">
    <property type="term" value="F:hydrolase activity, acting on ester bonds"/>
    <property type="evidence" value="ECO:0007669"/>
    <property type="project" value="InterPro"/>
</dbReference>
<dbReference type="Proteomes" id="UP000782880">
    <property type="component" value="Unassembled WGS sequence"/>
</dbReference>
<dbReference type="SFLD" id="SFLDG01136">
    <property type="entry name" value="C1.6:_Phosphoserine_Phosphatas"/>
    <property type="match status" value="1"/>
</dbReference>
<evidence type="ECO:0000256" key="7">
    <source>
        <dbReference type="PIRSR" id="PIRSR006118-2"/>
    </source>
</evidence>
<accession>A0A921LPN4</accession>
<reference evidence="8" key="1">
    <citation type="journal article" date="2021" name="PeerJ">
        <title>Extensive microbial diversity within the chicken gut microbiome revealed by metagenomics and culture.</title>
        <authorList>
            <person name="Gilroy R."/>
            <person name="Ravi A."/>
            <person name="Getino M."/>
            <person name="Pursley I."/>
            <person name="Horton D.L."/>
            <person name="Alikhan N.F."/>
            <person name="Baker D."/>
            <person name="Gharbi K."/>
            <person name="Hall N."/>
            <person name="Watson M."/>
            <person name="Adriaenssens E.M."/>
            <person name="Foster-Nyarko E."/>
            <person name="Jarju S."/>
            <person name="Secka A."/>
            <person name="Antonio M."/>
            <person name="Oren A."/>
            <person name="Chaudhuri R.R."/>
            <person name="La Ragione R."/>
            <person name="Hildebrand F."/>
            <person name="Pallen M.J."/>
        </authorList>
    </citation>
    <scope>NUCLEOTIDE SEQUENCE</scope>
    <source>
        <strain evidence="8">ChiBcec21-2208</strain>
    </source>
</reference>
<keyword evidence="5 8" id="KW-0378">Hydrolase</keyword>
<feature type="binding site" evidence="7">
    <location>
        <position position="10"/>
    </location>
    <ligand>
        <name>substrate</name>
    </ligand>
</feature>
<dbReference type="Pfam" id="PF08282">
    <property type="entry name" value="Hydrolase_3"/>
    <property type="match status" value="1"/>
</dbReference>
<proteinExistence type="inferred from homology"/>
<evidence type="ECO:0000256" key="4">
    <source>
        <dbReference type="ARBA" id="ARBA00022723"/>
    </source>
</evidence>
<dbReference type="InterPro" id="IPR023214">
    <property type="entry name" value="HAD_sf"/>
</dbReference>
<comment type="subunit">
    <text evidence="3">Homotetramer.</text>
</comment>
<reference evidence="8" key="2">
    <citation type="submission" date="2021-09" db="EMBL/GenBank/DDBJ databases">
        <authorList>
            <person name="Gilroy R."/>
        </authorList>
    </citation>
    <scope>NUCLEOTIDE SEQUENCE</scope>
    <source>
        <strain evidence="8">ChiBcec21-2208</strain>
    </source>
</reference>
<evidence type="ECO:0000256" key="1">
    <source>
        <dbReference type="ARBA" id="ARBA00001946"/>
    </source>
</evidence>
<feature type="binding site" evidence="7">
    <location>
        <position position="101"/>
    </location>
    <ligand>
        <name>Mg(2+)</name>
        <dbReference type="ChEBI" id="CHEBI:18420"/>
    </ligand>
</feature>
<dbReference type="InterPro" id="IPR050793">
    <property type="entry name" value="CMP-NeuNAc_synthase"/>
</dbReference>
<protein>
    <submittedName>
        <fullName evidence="8">HAD hydrolase family protein</fullName>
    </submittedName>
</protein>
<evidence type="ECO:0000256" key="6">
    <source>
        <dbReference type="ARBA" id="ARBA00022842"/>
    </source>
</evidence>
<keyword evidence="6 7" id="KW-0460">Magnesium</keyword>
<evidence type="ECO:0000313" key="8">
    <source>
        <dbReference type="EMBL" id="HJG29094.1"/>
    </source>
</evidence>
<name>A0A921LPN4_9FIRM</name>